<dbReference type="Proteomes" id="UP000001362">
    <property type="component" value="Chromosome"/>
</dbReference>
<dbReference type="STRING" id="243159.AFE_1146"/>
<accession>B7J894</accession>
<dbReference type="EMBL" id="CP001219">
    <property type="protein sequence ID" value="ACK79496.1"/>
    <property type="molecule type" value="Genomic_DNA"/>
</dbReference>
<keyword evidence="2" id="KW-1185">Reference proteome</keyword>
<name>B7J894_ACIF2</name>
<organism evidence="1 2">
    <name type="scientific">Acidithiobacillus ferrooxidans (strain ATCC 23270 / DSM 14882 / CIP 104768 / NCIMB 8455)</name>
    <name type="common">Ferrobacillus ferrooxidans (strain ATCC 23270)</name>
    <dbReference type="NCBI Taxonomy" id="243159"/>
    <lineage>
        <taxon>Bacteria</taxon>
        <taxon>Pseudomonadati</taxon>
        <taxon>Pseudomonadota</taxon>
        <taxon>Acidithiobacillia</taxon>
        <taxon>Acidithiobacillales</taxon>
        <taxon>Acidithiobacillaceae</taxon>
        <taxon>Acidithiobacillus</taxon>
    </lineage>
</organism>
<dbReference type="KEGG" id="afr:AFE_1146"/>
<sequence length="120" mass="13021">MEKDAMMKNVAGVPVRRVSAEIFGDQAVDLEIMEVSLGLNRATRSKGDRDAKLVTLALAALRKAVSQYSAENRVRYPELGEFSDWLGIQPEKSEDAQVTEVAAHPAMVPHGADDGPVPMT</sequence>
<proteinExistence type="predicted"/>
<reference evidence="1 2" key="1">
    <citation type="journal article" date="2008" name="BMC Genomics">
        <title>Acidithiobacillus ferrooxidans metabolism: from genome sequence to industrial applications.</title>
        <authorList>
            <person name="Valdes J."/>
            <person name="Pedroso I."/>
            <person name="Quatrini R."/>
            <person name="Dodson R.J."/>
            <person name="Tettelin H."/>
            <person name="Blake R.II."/>
            <person name="Eisen J.A."/>
            <person name="Holmes D.S."/>
        </authorList>
    </citation>
    <scope>NUCLEOTIDE SEQUENCE [LARGE SCALE GENOMIC DNA]</scope>
    <source>
        <strain evidence="2">ATCC 23270 / DSM 14882 / CIP 104768 / NCIMB 8455</strain>
    </source>
</reference>
<evidence type="ECO:0000313" key="2">
    <source>
        <dbReference type="Proteomes" id="UP000001362"/>
    </source>
</evidence>
<dbReference type="HOGENOM" id="CLU_2044597_0_0_6"/>
<dbReference type="GeneID" id="65280433"/>
<gene>
    <name evidence="1" type="ordered locus">AFE_1146</name>
</gene>
<dbReference type="AlphaFoldDB" id="B7J894"/>
<evidence type="ECO:0000313" key="1">
    <source>
        <dbReference type="EMBL" id="ACK79496.1"/>
    </source>
</evidence>
<protein>
    <submittedName>
        <fullName evidence="1">Uncharacterized protein</fullName>
    </submittedName>
</protein>
<dbReference type="RefSeq" id="WP_012606854.1">
    <property type="nucleotide sequence ID" value="NC_011761.1"/>
</dbReference>
<dbReference type="PaxDb" id="243159-AFE_1146"/>
<dbReference type="eggNOG" id="ENOG5031FFX">
    <property type="taxonomic scope" value="Bacteria"/>
</dbReference>